<sequence length="120" mass="13276">MEERSGLEPSLGTIMTAIQDLKTSMEPKLDTITVDMSLLQADSQNMSEKVTSAETHINLLQSTATSKKLEEQVKCLTRQHKIMAVRLEDQEGRARRNNLRVVGVAEGSEGPSVDLFCKNS</sequence>
<dbReference type="EMBL" id="JANPWB010000006">
    <property type="protein sequence ID" value="KAJ1180174.1"/>
    <property type="molecule type" value="Genomic_DNA"/>
</dbReference>
<dbReference type="Proteomes" id="UP001066276">
    <property type="component" value="Chromosome 3_2"/>
</dbReference>
<gene>
    <name evidence="1" type="ORF">NDU88_005398</name>
</gene>
<protein>
    <submittedName>
        <fullName evidence="1">Uncharacterized protein</fullName>
    </submittedName>
</protein>
<accession>A0AAV7TWH5</accession>
<reference evidence="1" key="1">
    <citation type="journal article" date="2022" name="bioRxiv">
        <title>Sequencing and chromosome-scale assembly of the giantPleurodeles waltlgenome.</title>
        <authorList>
            <person name="Brown T."/>
            <person name="Elewa A."/>
            <person name="Iarovenko S."/>
            <person name="Subramanian E."/>
            <person name="Araus A.J."/>
            <person name="Petzold A."/>
            <person name="Susuki M."/>
            <person name="Suzuki K.-i.T."/>
            <person name="Hayashi T."/>
            <person name="Toyoda A."/>
            <person name="Oliveira C."/>
            <person name="Osipova E."/>
            <person name="Leigh N.D."/>
            <person name="Simon A."/>
            <person name="Yun M.H."/>
        </authorList>
    </citation>
    <scope>NUCLEOTIDE SEQUENCE</scope>
    <source>
        <strain evidence="1">20211129_DDA</strain>
        <tissue evidence="1">Liver</tissue>
    </source>
</reference>
<evidence type="ECO:0000313" key="1">
    <source>
        <dbReference type="EMBL" id="KAJ1180174.1"/>
    </source>
</evidence>
<dbReference type="AlphaFoldDB" id="A0AAV7TWH5"/>
<proteinExistence type="predicted"/>
<organism evidence="1 2">
    <name type="scientific">Pleurodeles waltl</name>
    <name type="common">Iberian ribbed newt</name>
    <dbReference type="NCBI Taxonomy" id="8319"/>
    <lineage>
        <taxon>Eukaryota</taxon>
        <taxon>Metazoa</taxon>
        <taxon>Chordata</taxon>
        <taxon>Craniata</taxon>
        <taxon>Vertebrata</taxon>
        <taxon>Euteleostomi</taxon>
        <taxon>Amphibia</taxon>
        <taxon>Batrachia</taxon>
        <taxon>Caudata</taxon>
        <taxon>Salamandroidea</taxon>
        <taxon>Salamandridae</taxon>
        <taxon>Pleurodelinae</taxon>
        <taxon>Pleurodeles</taxon>
    </lineage>
</organism>
<name>A0AAV7TWH5_PLEWA</name>
<evidence type="ECO:0000313" key="2">
    <source>
        <dbReference type="Proteomes" id="UP001066276"/>
    </source>
</evidence>
<comment type="caution">
    <text evidence="1">The sequence shown here is derived from an EMBL/GenBank/DDBJ whole genome shotgun (WGS) entry which is preliminary data.</text>
</comment>
<keyword evidence="2" id="KW-1185">Reference proteome</keyword>